<keyword evidence="8" id="KW-0061">Asparagine biosynthesis</keyword>
<reference evidence="12 13" key="1">
    <citation type="submission" date="2017-03" db="EMBL/GenBank/DDBJ databases">
        <authorList>
            <person name="Afonso C.L."/>
            <person name="Miller P.J."/>
            <person name="Scott M.A."/>
            <person name="Spackman E."/>
            <person name="Goraichik I."/>
            <person name="Dimitrov K.M."/>
            <person name="Suarez D.L."/>
            <person name="Swayne D.E."/>
        </authorList>
    </citation>
    <scope>NUCLEOTIDE SEQUENCE [LARGE SCALE GENOMIC DNA]</scope>
    <source>
        <strain evidence="12">Genome sequencing of Nitrospira japonica strain NJ11</strain>
    </source>
</reference>
<keyword evidence="6 8" id="KW-0315">Glutamine amidotransferase</keyword>
<dbReference type="GO" id="GO:0004066">
    <property type="term" value="F:asparagine synthase (glutamine-hydrolyzing) activity"/>
    <property type="evidence" value="ECO:0007669"/>
    <property type="project" value="UniProtKB-EC"/>
</dbReference>
<dbReference type="RefSeq" id="WP_080888419.1">
    <property type="nucleotide sequence ID" value="NZ_LT828648.1"/>
</dbReference>
<dbReference type="PANTHER" id="PTHR43284:SF1">
    <property type="entry name" value="ASPARAGINE SYNTHETASE"/>
    <property type="match status" value="1"/>
</dbReference>
<organism evidence="12 13">
    <name type="scientific">Nitrospira japonica</name>
    <dbReference type="NCBI Taxonomy" id="1325564"/>
    <lineage>
        <taxon>Bacteria</taxon>
        <taxon>Pseudomonadati</taxon>
        <taxon>Nitrospirota</taxon>
        <taxon>Nitrospiria</taxon>
        <taxon>Nitrospirales</taxon>
        <taxon>Nitrospiraceae</taxon>
        <taxon>Nitrospira</taxon>
    </lineage>
</organism>
<proteinExistence type="inferred from homology"/>
<dbReference type="SUPFAM" id="SSF52402">
    <property type="entry name" value="Adenine nucleotide alpha hydrolases-like"/>
    <property type="match status" value="1"/>
</dbReference>
<dbReference type="InterPro" id="IPR006426">
    <property type="entry name" value="Asn_synth_AEB"/>
</dbReference>
<dbReference type="InterPro" id="IPR051786">
    <property type="entry name" value="ASN_synthetase/amidase"/>
</dbReference>
<evidence type="ECO:0000256" key="6">
    <source>
        <dbReference type="ARBA" id="ARBA00022962"/>
    </source>
</evidence>
<evidence type="ECO:0000256" key="5">
    <source>
        <dbReference type="ARBA" id="ARBA00022840"/>
    </source>
</evidence>
<dbReference type="GO" id="GO:0006529">
    <property type="term" value="P:asparagine biosynthetic process"/>
    <property type="evidence" value="ECO:0007669"/>
    <property type="project" value="UniProtKB-KW"/>
</dbReference>
<keyword evidence="13" id="KW-1185">Reference proteome</keyword>
<keyword evidence="4 9" id="KW-0547">Nucleotide-binding</keyword>
<name>A0A1W1IB86_9BACT</name>
<keyword evidence="5 9" id="KW-0067">ATP-binding</keyword>
<dbReference type="Gene3D" id="3.40.50.620">
    <property type="entry name" value="HUPs"/>
    <property type="match status" value="2"/>
</dbReference>
<comment type="pathway">
    <text evidence="1">Amino-acid biosynthesis; L-asparagine biosynthesis; L-asparagine from L-aspartate (L-Gln route): step 1/1.</text>
</comment>
<evidence type="ECO:0000256" key="1">
    <source>
        <dbReference type="ARBA" id="ARBA00005187"/>
    </source>
</evidence>
<feature type="binding site" evidence="9">
    <location>
        <begin position="386"/>
        <end position="387"/>
    </location>
    <ligand>
        <name>ATP</name>
        <dbReference type="ChEBI" id="CHEBI:30616"/>
    </ligand>
</feature>
<dbReference type="InterPro" id="IPR001962">
    <property type="entry name" value="Asn_synthase"/>
</dbReference>
<evidence type="ECO:0000259" key="11">
    <source>
        <dbReference type="PROSITE" id="PS51278"/>
    </source>
</evidence>
<dbReference type="Pfam" id="PF13522">
    <property type="entry name" value="GATase_6"/>
    <property type="match status" value="1"/>
</dbReference>
<dbReference type="Gene3D" id="3.60.20.10">
    <property type="entry name" value="Glutamine Phosphoribosylpyrophosphate, subunit 1, domain 1"/>
    <property type="match status" value="1"/>
</dbReference>
<dbReference type="GO" id="GO:0005524">
    <property type="term" value="F:ATP binding"/>
    <property type="evidence" value="ECO:0007669"/>
    <property type="project" value="UniProtKB-KW"/>
</dbReference>
<evidence type="ECO:0000256" key="8">
    <source>
        <dbReference type="PIRSR" id="PIRSR001589-1"/>
    </source>
</evidence>
<keyword evidence="12" id="KW-0436">Ligase</keyword>
<evidence type="ECO:0000256" key="4">
    <source>
        <dbReference type="ARBA" id="ARBA00022741"/>
    </source>
</evidence>
<comment type="similarity">
    <text evidence="2">Belongs to the asparagine synthetase family.</text>
</comment>
<dbReference type="Proteomes" id="UP000192042">
    <property type="component" value="Chromosome I"/>
</dbReference>
<feature type="binding site" evidence="9">
    <location>
        <position position="101"/>
    </location>
    <ligand>
        <name>L-glutamine</name>
        <dbReference type="ChEBI" id="CHEBI:58359"/>
    </ligand>
</feature>
<dbReference type="PANTHER" id="PTHR43284">
    <property type="entry name" value="ASPARAGINE SYNTHETASE (GLUTAMINE-HYDROLYZING)"/>
    <property type="match status" value="1"/>
</dbReference>
<protein>
    <recommendedName>
        <fullName evidence="3">asparagine synthase (glutamine-hydrolyzing)</fullName>
        <ecNumber evidence="3">6.3.5.4</ecNumber>
    </recommendedName>
</protein>
<dbReference type="KEGG" id="nja:NSJP_4131"/>
<dbReference type="NCBIfam" id="TIGR01536">
    <property type="entry name" value="asn_synth_AEB"/>
    <property type="match status" value="1"/>
</dbReference>
<dbReference type="EMBL" id="LT828648">
    <property type="protein sequence ID" value="SLM50298.1"/>
    <property type="molecule type" value="Genomic_DNA"/>
</dbReference>
<feature type="binding site" evidence="9">
    <location>
        <position position="313"/>
    </location>
    <ligand>
        <name>ATP</name>
        <dbReference type="ChEBI" id="CHEBI:30616"/>
    </ligand>
</feature>
<gene>
    <name evidence="12" type="ORF">NSJP_4131</name>
</gene>
<evidence type="ECO:0000256" key="9">
    <source>
        <dbReference type="PIRSR" id="PIRSR001589-2"/>
    </source>
</evidence>
<sequence>MCGIAGLLGGKDLDLRLVIGLMVRSIRYRGPDDAGNWVDPEVGVALGHARLSILDLSSEGHQPMRSAGGRYLLSYNGEIYNFTELRAELERLGAAFRGHSDTEVMLAAIETWGVENAVGRFVGMFAFALWDLERRELHLGRDRVGIKPLYYGWVGSLFAFGSELKAFEQVPGFSGDINRDALVSFMRLSYVPTPFSIYRSIYKLPPGCLLTVPAGRTSSQRGFSPDPDETAADWRPIRYWSARCVAEAGVMRPFEGTDEEALDQFDELLTNAVGLRMISDVPLGAFLSGGVDSSLVSALMQKQSRKPIRTFTIGFDDPRYNEATHAKRVAQALGTDHTELYISSEQAMAVIPRLPHLYDEPFGDPSQIPTFLLSELARRSVTVSLSGDGGDELFAGYNRYFWWRRIWNRFQWMPESLRHVVARLMTALPAEGWDRTVQIAMAMMPWKGWPHTPGDKIHKLADMLRFDSPAGMYLNMVSQWKRPAELVIGGREPLTLLSDGRRRAELPDFTGQMMYLDLMTYLPDDILTKVDRASMGNGLEARVPLLDHRVIEFAWRLPLSMKIKREGEGKWLLRHVLYRYVPRVLIDRPKTGFGIPIDQWLRGPLRAWAEDLLSEARIRREGFLHPGPIRERWAEHLSGRRNWQYQLWNVLMFQAWLSAHERSSAAAVSHH</sequence>
<dbReference type="AlphaFoldDB" id="A0A1W1IB86"/>
<dbReference type="InterPro" id="IPR029055">
    <property type="entry name" value="Ntn_hydrolases_N"/>
</dbReference>
<dbReference type="InterPro" id="IPR017932">
    <property type="entry name" value="GATase_2_dom"/>
</dbReference>
<dbReference type="OrthoDB" id="9763290at2"/>
<evidence type="ECO:0000313" key="13">
    <source>
        <dbReference type="Proteomes" id="UP000192042"/>
    </source>
</evidence>
<feature type="site" description="Important for beta-aspartyl-AMP intermediate formation" evidence="10">
    <location>
        <position position="388"/>
    </location>
</feature>
<comment type="catalytic activity">
    <reaction evidence="7">
        <text>L-aspartate + L-glutamine + ATP + H2O = L-asparagine + L-glutamate + AMP + diphosphate + H(+)</text>
        <dbReference type="Rhea" id="RHEA:12228"/>
        <dbReference type="ChEBI" id="CHEBI:15377"/>
        <dbReference type="ChEBI" id="CHEBI:15378"/>
        <dbReference type="ChEBI" id="CHEBI:29985"/>
        <dbReference type="ChEBI" id="CHEBI:29991"/>
        <dbReference type="ChEBI" id="CHEBI:30616"/>
        <dbReference type="ChEBI" id="CHEBI:33019"/>
        <dbReference type="ChEBI" id="CHEBI:58048"/>
        <dbReference type="ChEBI" id="CHEBI:58359"/>
        <dbReference type="ChEBI" id="CHEBI:456215"/>
        <dbReference type="EC" id="6.3.5.4"/>
    </reaction>
</comment>
<evidence type="ECO:0000256" key="3">
    <source>
        <dbReference type="ARBA" id="ARBA00012737"/>
    </source>
</evidence>
<dbReference type="PIRSF" id="PIRSF001589">
    <property type="entry name" value="Asn_synthetase_glu-h"/>
    <property type="match status" value="1"/>
</dbReference>
<dbReference type="SUPFAM" id="SSF56235">
    <property type="entry name" value="N-terminal nucleophile aminohydrolases (Ntn hydrolases)"/>
    <property type="match status" value="1"/>
</dbReference>
<dbReference type="STRING" id="1325564.NSJP_4131"/>
<dbReference type="InterPro" id="IPR033738">
    <property type="entry name" value="AsnB_N"/>
</dbReference>
<evidence type="ECO:0000256" key="7">
    <source>
        <dbReference type="ARBA" id="ARBA00048741"/>
    </source>
</evidence>
<dbReference type="CDD" id="cd00712">
    <property type="entry name" value="AsnB"/>
    <property type="match status" value="1"/>
</dbReference>
<dbReference type="CDD" id="cd01991">
    <property type="entry name" value="Asn_synthase_B_C"/>
    <property type="match status" value="1"/>
</dbReference>
<keyword evidence="8" id="KW-0028">Amino-acid biosynthesis</keyword>
<evidence type="ECO:0000313" key="12">
    <source>
        <dbReference type="EMBL" id="SLM50298.1"/>
    </source>
</evidence>
<evidence type="ECO:0000256" key="2">
    <source>
        <dbReference type="ARBA" id="ARBA00005752"/>
    </source>
</evidence>
<dbReference type="PROSITE" id="PS51278">
    <property type="entry name" value="GATASE_TYPE_2"/>
    <property type="match status" value="1"/>
</dbReference>
<feature type="active site" description="For GATase activity" evidence="8">
    <location>
        <position position="2"/>
    </location>
</feature>
<dbReference type="Pfam" id="PF00733">
    <property type="entry name" value="Asn_synthase"/>
    <property type="match status" value="1"/>
</dbReference>
<feature type="domain" description="Glutamine amidotransferase type-2" evidence="11">
    <location>
        <begin position="2"/>
        <end position="215"/>
    </location>
</feature>
<evidence type="ECO:0000256" key="10">
    <source>
        <dbReference type="PIRSR" id="PIRSR001589-3"/>
    </source>
</evidence>
<dbReference type="EC" id="6.3.5.4" evidence="3"/>
<dbReference type="InterPro" id="IPR014729">
    <property type="entry name" value="Rossmann-like_a/b/a_fold"/>
</dbReference>
<accession>A0A1W1IB86</accession>
<dbReference type="GO" id="GO:0005829">
    <property type="term" value="C:cytosol"/>
    <property type="evidence" value="ECO:0007669"/>
    <property type="project" value="TreeGrafter"/>
</dbReference>